<dbReference type="KEGG" id="sla:SERLADRAFT_413238"/>
<organism>
    <name type="scientific">Serpula lacrymans var. lacrymans (strain S7.9)</name>
    <name type="common">Dry rot fungus</name>
    <dbReference type="NCBI Taxonomy" id="578457"/>
    <lineage>
        <taxon>Eukaryota</taxon>
        <taxon>Fungi</taxon>
        <taxon>Dikarya</taxon>
        <taxon>Basidiomycota</taxon>
        <taxon>Agaricomycotina</taxon>
        <taxon>Agaricomycetes</taxon>
        <taxon>Agaricomycetidae</taxon>
        <taxon>Boletales</taxon>
        <taxon>Coniophorineae</taxon>
        <taxon>Serpulaceae</taxon>
        <taxon>Serpula</taxon>
    </lineage>
</organism>
<dbReference type="Gene3D" id="3.40.50.1460">
    <property type="match status" value="1"/>
</dbReference>
<feature type="transmembrane region" description="Helical" evidence="2">
    <location>
        <begin position="235"/>
        <end position="260"/>
    </location>
</feature>
<dbReference type="PANTHER" id="PTHR48104:SF30">
    <property type="entry name" value="METACASPASE-1"/>
    <property type="match status" value="1"/>
</dbReference>
<dbReference type="GO" id="GO:0006508">
    <property type="term" value="P:proteolysis"/>
    <property type="evidence" value="ECO:0007669"/>
    <property type="project" value="TreeGrafter"/>
</dbReference>
<dbReference type="PANTHER" id="PTHR48104">
    <property type="entry name" value="METACASPASE-4"/>
    <property type="match status" value="1"/>
</dbReference>
<dbReference type="RefSeq" id="XP_007314229.1">
    <property type="nucleotide sequence ID" value="XM_007314167.1"/>
</dbReference>
<evidence type="ECO:0000256" key="1">
    <source>
        <dbReference type="ARBA" id="ARBA00009005"/>
    </source>
</evidence>
<dbReference type="OrthoDB" id="3223806at2759"/>
<dbReference type="AlphaFoldDB" id="F8NIS2"/>
<comment type="similarity">
    <text evidence="1">Belongs to the peptidase C14B family.</text>
</comment>
<name>F8NIS2_SERL9</name>
<sequence>MGRTGTTLLQPKGKRQGKKALLIGIKYKNVEGYGPLPSSHRSVLELKQLLIDSGHGEEIDNIDSLEYNQGEHDLLSYPADRIFTRFRPRVIIGCDGGKIAGTELRSCLVDPLPLGSNLVAIIDACHSAAMLDLDHVFCNRVYVPWISKGPRRTRSKFGMTVRSDAMMVAQPKSGGTDWSFGLDDISFPITRCASPIASCTGFCPPPEVKDKCDVIVIATCRDDQQTWDDQDGTSLTLFLISLLSKLFITASVIICGYILLSKFSHIVIVLFRYEKIPDHVKDYLNAARFYHVD</sequence>
<evidence type="ECO:0000313" key="3">
    <source>
        <dbReference type="EMBL" id="EGO29987.1"/>
    </source>
</evidence>
<proteinExistence type="inferred from homology"/>
<reference evidence="3" key="1">
    <citation type="submission" date="2011-04" db="EMBL/GenBank/DDBJ databases">
        <title>Evolution of plant cell wall degrading machinery underlies the functional diversity of forest fungi.</title>
        <authorList>
            <consortium name="US DOE Joint Genome Institute (JGI-PGF)"/>
            <person name="Eastwood D.C."/>
            <person name="Floudas D."/>
            <person name="Binder M."/>
            <person name="Majcherczyk A."/>
            <person name="Schneider P."/>
            <person name="Aerts A."/>
            <person name="Asiegbu F.O."/>
            <person name="Baker S.E."/>
            <person name="Barry K."/>
            <person name="Bendiksby M."/>
            <person name="Blumentritt M."/>
            <person name="Coutinho P.M."/>
            <person name="Cullen D."/>
            <person name="Cullen D."/>
            <person name="Gathman A."/>
            <person name="Goodell B."/>
            <person name="Henrissat B."/>
            <person name="Ihrmark K."/>
            <person name="Kauserud H."/>
            <person name="Kohler A."/>
            <person name="LaButti K."/>
            <person name="Lapidus A."/>
            <person name="Lavin J.L."/>
            <person name="Lee Y.-H."/>
            <person name="Lindquist E."/>
            <person name="Lilly W."/>
            <person name="Lucas S."/>
            <person name="Morin E."/>
            <person name="Murat C."/>
            <person name="Oguiza J.A."/>
            <person name="Park J."/>
            <person name="Pisabarro A.G."/>
            <person name="Riley R."/>
            <person name="Rosling A."/>
            <person name="Salamov A."/>
            <person name="Schmidt O."/>
            <person name="Schmutz J."/>
            <person name="Skrede I."/>
            <person name="Stenlid J."/>
            <person name="Wiebenga A."/>
            <person name="Xie X."/>
            <person name="Kues U."/>
            <person name="Hibbett D.S."/>
            <person name="Hoffmeister D."/>
            <person name="Hogberg N."/>
            <person name="Martin F."/>
            <person name="Grigoriev I.V."/>
            <person name="Watkinson S.C."/>
        </authorList>
    </citation>
    <scope>NUCLEOTIDE SEQUENCE</scope>
    <source>
        <strain evidence="3">S7.9</strain>
    </source>
</reference>
<evidence type="ECO:0000256" key="2">
    <source>
        <dbReference type="SAM" id="Phobius"/>
    </source>
</evidence>
<keyword evidence="2" id="KW-0472">Membrane</keyword>
<accession>F8NIS2</accession>
<keyword evidence="2" id="KW-0812">Transmembrane</keyword>
<dbReference type="EMBL" id="GL945429">
    <property type="protein sequence ID" value="EGO29987.1"/>
    <property type="molecule type" value="Genomic_DNA"/>
</dbReference>
<protein>
    <submittedName>
        <fullName evidence="3">Uncharacterized protein</fullName>
    </submittedName>
</protein>
<dbReference type="GO" id="GO:0004197">
    <property type="term" value="F:cysteine-type endopeptidase activity"/>
    <property type="evidence" value="ECO:0007669"/>
    <property type="project" value="TreeGrafter"/>
</dbReference>
<dbReference type="GeneID" id="18813137"/>
<gene>
    <name evidence="3" type="ORF">SERLADRAFT_413238</name>
</gene>
<dbReference type="InterPro" id="IPR050452">
    <property type="entry name" value="Metacaspase"/>
</dbReference>
<keyword evidence="2" id="KW-1133">Transmembrane helix</keyword>
<dbReference type="HOGENOM" id="CLU_950479_0_0_1"/>
<dbReference type="GO" id="GO:0005737">
    <property type="term" value="C:cytoplasm"/>
    <property type="evidence" value="ECO:0007669"/>
    <property type="project" value="TreeGrafter"/>
</dbReference>
<dbReference type="Proteomes" id="UP000008064">
    <property type="component" value="Unassembled WGS sequence"/>
</dbReference>